<keyword evidence="2" id="KW-0732">Signal</keyword>
<evidence type="ECO:0008006" key="5">
    <source>
        <dbReference type="Google" id="ProtNLM"/>
    </source>
</evidence>
<reference evidence="4" key="1">
    <citation type="submission" date="2013-09" db="EMBL/GenBank/DDBJ databases">
        <title>The Genome Sequence of Anopheles maculatus species B.</title>
        <authorList>
            <consortium name="The Broad Institute Genomics Platform"/>
            <person name="Neafsey D.E."/>
            <person name="Besansky N."/>
            <person name="Howell P."/>
            <person name="Walton C."/>
            <person name="Young S.K."/>
            <person name="Zeng Q."/>
            <person name="Gargeya S."/>
            <person name="Fitzgerald M."/>
            <person name="Haas B."/>
            <person name="Abouelleil A."/>
            <person name="Allen A.W."/>
            <person name="Alvarado L."/>
            <person name="Arachchi H.M."/>
            <person name="Berlin A.M."/>
            <person name="Chapman S.B."/>
            <person name="Gainer-Dewar J."/>
            <person name="Goldberg J."/>
            <person name="Griggs A."/>
            <person name="Gujja S."/>
            <person name="Hansen M."/>
            <person name="Howarth C."/>
            <person name="Imamovic A."/>
            <person name="Ireland A."/>
            <person name="Larimer J."/>
            <person name="McCowan C."/>
            <person name="Murphy C."/>
            <person name="Pearson M."/>
            <person name="Poon T.W."/>
            <person name="Priest M."/>
            <person name="Roberts A."/>
            <person name="Saif S."/>
            <person name="Shea T."/>
            <person name="Sisk P."/>
            <person name="Sykes S."/>
            <person name="Wortman J."/>
            <person name="Nusbaum C."/>
            <person name="Birren B."/>
        </authorList>
    </citation>
    <scope>NUCLEOTIDE SEQUENCE [LARGE SCALE GENOMIC DNA]</scope>
    <source>
        <strain evidence="4">maculatus3</strain>
    </source>
</reference>
<feature type="transmembrane region" description="Helical" evidence="1">
    <location>
        <begin position="249"/>
        <end position="274"/>
    </location>
</feature>
<protein>
    <recommendedName>
        <fullName evidence="5">Phosphatidylinositol-glycan biosynthesis class X protein</fullName>
    </recommendedName>
</protein>
<name>A0A182SL76_9DIPT</name>
<dbReference type="Proteomes" id="UP000075901">
    <property type="component" value="Unassembled WGS sequence"/>
</dbReference>
<keyword evidence="4" id="KW-1185">Reference proteome</keyword>
<sequence>MLQTRARIATVVLFVILPGIPGQFVINNGLPGGKGFISLESSDSGKMVEPPAVSPEAPCLVRTIVTPDTNASYIITDRIYDIQTLDQPSTTIVLPSILHPIKDYRCITVRVQSQLQPNTTEMVEGLLDIFCGLKLLVRFTFWVNQNTGCTELFLEDVRVDLERCGTIIPSMPETHYKLLIESYSKVVFRLGYDSSPALEESTLLPHHEVKSTGPPSIEDMWKCNCTLPRDAFKGLRLCVVGSINNITKLVIHISMIVSIGIGTTCTLMLIVWLIRKVWKFVDKL</sequence>
<accession>A0A182SL76</accession>
<reference evidence="3" key="2">
    <citation type="submission" date="2020-05" db="UniProtKB">
        <authorList>
            <consortium name="EnsemblMetazoa"/>
        </authorList>
    </citation>
    <scope>IDENTIFICATION</scope>
    <source>
        <strain evidence="3">maculatus3</strain>
    </source>
</reference>
<feature type="signal peptide" evidence="2">
    <location>
        <begin position="1"/>
        <end position="22"/>
    </location>
</feature>
<dbReference type="EnsemblMetazoa" id="AMAM008976-RA">
    <property type="protein sequence ID" value="AMAM008976-PA"/>
    <property type="gene ID" value="AMAM008976"/>
</dbReference>
<keyword evidence="1" id="KW-0812">Transmembrane</keyword>
<keyword evidence="1" id="KW-1133">Transmembrane helix</keyword>
<keyword evidence="1" id="KW-0472">Membrane</keyword>
<evidence type="ECO:0000256" key="2">
    <source>
        <dbReference type="SAM" id="SignalP"/>
    </source>
</evidence>
<evidence type="ECO:0000256" key="1">
    <source>
        <dbReference type="SAM" id="Phobius"/>
    </source>
</evidence>
<proteinExistence type="predicted"/>
<evidence type="ECO:0000313" key="3">
    <source>
        <dbReference type="EnsemblMetazoa" id="AMAM008976-PA"/>
    </source>
</evidence>
<organism evidence="3 4">
    <name type="scientific">Anopheles maculatus</name>
    <dbReference type="NCBI Taxonomy" id="74869"/>
    <lineage>
        <taxon>Eukaryota</taxon>
        <taxon>Metazoa</taxon>
        <taxon>Ecdysozoa</taxon>
        <taxon>Arthropoda</taxon>
        <taxon>Hexapoda</taxon>
        <taxon>Insecta</taxon>
        <taxon>Pterygota</taxon>
        <taxon>Neoptera</taxon>
        <taxon>Endopterygota</taxon>
        <taxon>Diptera</taxon>
        <taxon>Nematocera</taxon>
        <taxon>Culicoidea</taxon>
        <taxon>Culicidae</taxon>
        <taxon>Anophelinae</taxon>
        <taxon>Anopheles</taxon>
        <taxon>Anopheles maculatus group</taxon>
    </lineage>
</organism>
<dbReference type="AlphaFoldDB" id="A0A182SL76"/>
<dbReference type="VEuPathDB" id="VectorBase:AMAM008976"/>
<feature type="chain" id="PRO_5008135880" description="Phosphatidylinositol-glycan biosynthesis class X protein" evidence="2">
    <location>
        <begin position="23"/>
        <end position="284"/>
    </location>
</feature>
<evidence type="ECO:0000313" key="4">
    <source>
        <dbReference type="Proteomes" id="UP000075901"/>
    </source>
</evidence>